<dbReference type="Gene3D" id="3.20.20.450">
    <property type="entry name" value="EAL domain"/>
    <property type="match status" value="1"/>
</dbReference>
<feature type="transmembrane region" description="Helical" evidence="1">
    <location>
        <begin position="21"/>
        <end position="41"/>
    </location>
</feature>
<dbReference type="PROSITE" id="PS50883">
    <property type="entry name" value="EAL"/>
    <property type="match status" value="1"/>
</dbReference>
<dbReference type="PROSITE" id="PS50887">
    <property type="entry name" value="GGDEF"/>
    <property type="match status" value="1"/>
</dbReference>
<comment type="caution">
    <text evidence="4">The sequence shown here is derived from an EMBL/GenBank/DDBJ whole genome shotgun (WGS) entry which is preliminary data.</text>
</comment>
<reference evidence="4" key="1">
    <citation type="journal article" date="2014" name="Int. J. Syst. Evol. Microbiol.">
        <title>Complete genome sequence of Corynebacterium casei LMG S-19264T (=DSM 44701T), isolated from a smear-ripened cheese.</title>
        <authorList>
            <consortium name="US DOE Joint Genome Institute (JGI-PGF)"/>
            <person name="Walter F."/>
            <person name="Albersmeier A."/>
            <person name="Kalinowski J."/>
            <person name="Ruckert C."/>
        </authorList>
    </citation>
    <scope>NUCLEOTIDE SEQUENCE</scope>
    <source>
        <strain evidence="4">CGMCC 1.15367</strain>
    </source>
</reference>
<dbReference type="EMBL" id="BMIQ01000001">
    <property type="protein sequence ID" value="GGD86189.1"/>
    <property type="molecule type" value="Genomic_DNA"/>
</dbReference>
<evidence type="ECO:0008006" key="6">
    <source>
        <dbReference type="Google" id="ProtNLM"/>
    </source>
</evidence>
<dbReference type="AlphaFoldDB" id="A0A916ZBJ1"/>
<sequence>MPSQFWKGYVAGRRQEIRHTFAGVGIGSSVCVAGLVIDSQIRSILGLDASLKSTFFSTPMHSFALIAPVLLGYVFRSIGVWRRRLDDTLRMTRQLEAAAREKAARDPVTGLFNRNHLMQLLEEGLAMRSWSRRDAILYLFDLDEFKLINDTHGHHVGDLVLVEIARRMRMLCGSEDLAVRLGGDEFVMVHFPGAGCETGGADFAAVIVAALSEPIFLGNSRIEPRISIGFAQVGRDGATCSDVLKAADLALYKAKPQPGSAFQAFTPALREEHDRRVRLENEMRAGIAKNEFFLEYQPIFGTESGALRSFEALLRWRHPEQGLVPPLDFIPLAESTGMILQIGRNALAQACRAALSWPKPVGVSVNLSPVQFNDPQLVDHIEAVLAETGLAPGRLDIEITESMLLEASARVSGIVARLKAIGVRVTMDDFGTGFSSLSTLKNFPFDRLKIDRSFTRDLATDPDGAEIVRAIVRLSRALRMETILEGVETVDQLSFARREALTEVQGYYFSRPLSLGKAAELAQAPDRSSLLAGAA</sequence>
<dbReference type="InterPro" id="IPR043128">
    <property type="entry name" value="Rev_trsase/Diguanyl_cyclase"/>
</dbReference>
<reference evidence="4" key="2">
    <citation type="submission" date="2020-09" db="EMBL/GenBank/DDBJ databases">
        <authorList>
            <person name="Sun Q."/>
            <person name="Zhou Y."/>
        </authorList>
    </citation>
    <scope>NUCLEOTIDE SEQUENCE</scope>
    <source>
        <strain evidence="4">CGMCC 1.15367</strain>
    </source>
</reference>
<dbReference type="SUPFAM" id="SSF55073">
    <property type="entry name" value="Nucleotide cyclase"/>
    <property type="match status" value="1"/>
</dbReference>
<dbReference type="SUPFAM" id="SSF141868">
    <property type="entry name" value="EAL domain-like"/>
    <property type="match status" value="1"/>
</dbReference>
<dbReference type="NCBIfam" id="TIGR00254">
    <property type="entry name" value="GGDEF"/>
    <property type="match status" value="1"/>
</dbReference>
<dbReference type="CDD" id="cd01949">
    <property type="entry name" value="GGDEF"/>
    <property type="match status" value="1"/>
</dbReference>
<dbReference type="InterPro" id="IPR052155">
    <property type="entry name" value="Biofilm_reg_signaling"/>
</dbReference>
<gene>
    <name evidence="4" type="ORF">GCM10011390_01000</name>
</gene>
<keyword evidence="1" id="KW-0812">Transmembrane</keyword>
<evidence type="ECO:0000259" key="3">
    <source>
        <dbReference type="PROSITE" id="PS50887"/>
    </source>
</evidence>
<proteinExistence type="predicted"/>
<dbReference type="Gene3D" id="3.30.70.270">
    <property type="match status" value="1"/>
</dbReference>
<evidence type="ECO:0000256" key="1">
    <source>
        <dbReference type="SAM" id="Phobius"/>
    </source>
</evidence>
<dbReference type="InterPro" id="IPR000160">
    <property type="entry name" value="GGDEF_dom"/>
</dbReference>
<dbReference type="SMART" id="SM00267">
    <property type="entry name" value="GGDEF"/>
    <property type="match status" value="1"/>
</dbReference>
<dbReference type="Pfam" id="PF00990">
    <property type="entry name" value="GGDEF"/>
    <property type="match status" value="1"/>
</dbReference>
<dbReference type="Proteomes" id="UP000644699">
    <property type="component" value="Unassembled WGS sequence"/>
</dbReference>
<feature type="transmembrane region" description="Helical" evidence="1">
    <location>
        <begin position="61"/>
        <end position="81"/>
    </location>
</feature>
<protein>
    <recommendedName>
        <fullName evidence="6">Diguanylate cyclase (GGDEF)-like protein</fullName>
    </recommendedName>
</protein>
<organism evidence="4 5">
    <name type="scientific">Aureimonas endophytica</name>
    <dbReference type="NCBI Taxonomy" id="2027858"/>
    <lineage>
        <taxon>Bacteria</taxon>
        <taxon>Pseudomonadati</taxon>
        <taxon>Pseudomonadota</taxon>
        <taxon>Alphaproteobacteria</taxon>
        <taxon>Hyphomicrobiales</taxon>
        <taxon>Aurantimonadaceae</taxon>
        <taxon>Aureimonas</taxon>
    </lineage>
</organism>
<dbReference type="CDD" id="cd01948">
    <property type="entry name" value="EAL"/>
    <property type="match status" value="1"/>
</dbReference>
<keyword evidence="1" id="KW-0472">Membrane</keyword>
<dbReference type="RefSeq" id="WP_188906281.1">
    <property type="nucleotide sequence ID" value="NZ_BMIQ01000001.1"/>
</dbReference>
<evidence type="ECO:0000313" key="5">
    <source>
        <dbReference type="Proteomes" id="UP000644699"/>
    </source>
</evidence>
<accession>A0A916ZBJ1</accession>
<dbReference type="InterPro" id="IPR001633">
    <property type="entry name" value="EAL_dom"/>
</dbReference>
<dbReference type="Pfam" id="PF00563">
    <property type="entry name" value="EAL"/>
    <property type="match status" value="1"/>
</dbReference>
<feature type="domain" description="GGDEF" evidence="3">
    <location>
        <begin position="133"/>
        <end position="267"/>
    </location>
</feature>
<keyword evidence="1" id="KW-1133">Transmembrane helix</keyword>
<name>A0A916ZBJ1_9HYPH</name>
<keyword evidence="5" id="KW-1185">Reference proteome</keyword>
<evidence type="ECO:0000259" key="2">
    <source>
        <dbReference type="PROSITE" id="PS50883"/>
    </source>
</evidence>
<dbReference type="InterPro" id="IPR029787">
    <property type="entry name" value="Nucleotide_cyclase"/>
</dbReference>
<dbReference type="InterPro" id="IPR035919">
    <property type="entry name" value="EAL_sf"/>
</dbReference>
<evidence type="ECO:0000313" key="4">
    <source>
        <dbReference type="EMBL" id="GGD86189.1"/>
    </source>
</evidence>
<dbReference type="PANTHER" id="PTHR44757:SF2">
    <property type="entry name" value="BIOFILM ARCHITECTURE MAINTENANCE PROTEIN MBAA"/>
    <property type="match status" value="1"/>
</dbReference>
<feature type="domain" description="EAL" evidence="2">
    <location>
        <begin position="276"/>
        <end position="526"/>
    </location>
</feature>
<dbReference type="SMART" id="SM00052">
    <property type="entry name" value="EAL"/>
    <property type="match status" value="1"/>
</dbReference>
<dbReference type="PANTHER" id="PTHR44757">
    <property type="entry name" value="DIGUANYLATE CYCLASE DGCP"/>
    <property type="match status" value="1"/>
</dbReference>